<protein>
    <submittedName>
        <fullName evidence="1">Uncharacterized protein</fullName>
    </submittedName>
</protein>
<dbReference type="EMBL" id="JAGMWT010000034">
    <property type="protein sequence ID" value="KAH7109101.1"/>
    <property type="molecule type" value="Genomic_DNA"/>
</dbReference>
<proteinExistence type="predicted"/>
<comment type="caution">
    <text evidence="1">The sequence shown here is derived from an EMBL/GenBank/DDBJ whole genome shotgun (WGS) entry which is preliminary data.</text>
</comment>
<accession>A0A9P9CXX9</accession>
<dbReference type="OrthoDB" id="3913368at2759"/>
<evidence type="ECO:0000313" key="2">
    <source>
        <dbReference type="Proteomes" id="UP000700596"/>
    </source>
</evidence>
<evidence type="ECO:0000313" key="1">
    <source>
        <dbReference type="EMBL" id="KAH7109101.1"/>
    </source>
</evidence>
<organism evidence="1 2">
    <name type="scientific">Dendryphion nanum</name>
    <dbReference type="NCBI Taxonomy" id="256645"/>
    <lineage>
        <taxon>Eukaryota</taxon>
        <taxon>Fungi</taxon>
        <taxon>Dikarya</taxon>
        <taxon>Ascomycota</taxon>
        <taxon>Pezizomycotina</taxon>
        <taxon>Dothideomycetes</taxon>
        <taxon>Pleosporomycetidae</taxon>
        <taxon>Pleosporales</taxon>
        <taxon>Torulaceae</taxon>
        <taxon>Dendryphion</taxon>
    </lineage>
</organism>
<name>A0A9P9CXX9_9PLEO</name>
<sequence length="393" mass="45726">MDILRLNLMTLDDHYNYPDNCVSVEGDIQHLHLITDKFASQSDHPDAQGLAFVLRLFPDQGIGSFMFQPGAANRIWMPCMRILLSVLQVNPSFPHLVGTSHLSSFGSYIRRNDTDQNPTVLVESETWWSISAPRTWPADAPVARELTQNPGFRRLFDIRLLAQNRWAIFIWRTSICVQYDIQNKTFTIVSLDEGGNFREGRFERTMSQRQELDMKDDPFSIHLLFLSEAVQDWTFSFEVLQREIDKEQDIAFDPDLRRDQFEAISRRLHDLLAYQLKYQSHLASMRVIMEGMSKEHDRFRKLVDTTDRVFDRVENNLQRLQMQVHSIYEHSIRMEKQTHNIQKQLLELTNLEIAKNIGENSVTSIAIQDGIRLNTETIDRLVRGIEGLLDSGT</sequence>
<keyword evidence="2" id="KW-1185">Reference proteome</keyword>
<dbReference type="AlphaFoldDB" id="A0A9P9CXX9"/>
<dbReference type="Proteomes" id="UP000700596">
    <property type="component" value="Unassembled WGS sequence"/>
</dbReference>
<gene>
    <name evidence="1" type="ORF">B0J11DRAFT_601974</name>
</gene>
<reference evidence="1" key="1">
    <citation type="journal article" date="2021" name="Nat. Commun.">
        <title>Genetic determinants of endophytism in the Arabidopsis root mycobiome.</title>
        <authorList>
            <person name="Mesny F."/>
            <person name="Miyauchi S."/>
            <person name="Thiergart T."/>
            <person name="Pickel B."/>
            <person name="Atanasova L."/>
            <person name="Karlsson M."/>
            <person name="Huettel B."/>
            <person name="Barry K.W."/>
            <person name="Haridas S."/>
            <person name="Chen C."/>
            <person name="Bauer D."/>
            <person name="Andreopoulos W."/>
            <person name="Pangilinan J."/>
            <person name="LaButti K."/>
            <person name="Riley R."/>
            <person name="Lipzen A."/>
            <person name="Clum A."/>
            <person name="Drula E."/>
            <person name="Henrissat B."/>
            <person name="Kohler A."/>
            <person name="Grigoriev I.V."/>
            <person name="Martin F.M."/>
            <person name="Hacquard S."/>
        </authorList>
    </citation>
    <scope>NUCLEOTIDE SEQUENCE</scope>
    <source>
        <strain evidence="1">MPI-CAGE-CH-0243</strain>
    </source>
</reference>